<keyword evidence="2" id="KW-0812">Transmembrane</keyword>
<feature type="region of interest" description="Disordered" evidence="1">
    <location>
        <begin position="229"/>
        <end position="266"/>
    </location>
</feature>
<sequence>MFCKPAALVPSLLYVGATIVLLSFSCKILANKENQKEGLVILSLSLGNTRRDLLGSVQTIAGEATNVGAITTVAGGVPSQAIAAASSVISDAAVGGSVVGKIFAANYTVGTKYACAASSCDKIPSLEVVLCFGLLVTVMAAIAFTLAFFLPFMKFVSLGCSLLSLLFFIVFAACAVSIVEVASLVGGSTSFRVERGEVFKESLWALGGAVLLAFSAVGRLFVSTRQAGPVAGEQSNGSSRVVPTWAQPARSGRGKIANAKSEKGSD</sequence>
<organism evidence="3 4">
    <name type="scientific">Rhypophila decipiens</name>
    <dbReference type="NCBI Taxonomy" id="261697"/>
    <lineage>
        <taxon>Eukaryota</taxon>
        <taxon>Fungi</taxon>
        <taxon>Dikarya</taxon>
        <taxon>Ascomycota</taxon>
        <taxon>Pezizomycotina</taxon>
        <taxon>Sordariomycetes</taxon>
        <taxon>Sordariomycetidae</taxon>
        <taxon>Sordariales</taxon>
        <taxon>Naviculisporaceae</taxon>
        <taxon>Rhypophila</taxon>
    </lineage>
</organism>
<dbReference type="EMBL" id="MU858658">
    <property type="protein sequence ID" value="KAK4205902.1"/>
    <property type="molecule type" value="Genomic_DNA"/>
</dbReference>
<dbReference type="Proteomes" id="UP001301769">
    <property type="component" value="Unassembled WGS sequence"/>
</dbReference>
<comment type="caution">
    <text evidence="3">The sequence shown here is derived from an EMBL/GenBank/DDBJ whole genome shotgun (WGS) entry which is preliminary data.</text>
</comment>
<accession>A0AAN6XYC6</accession>
<keyword evidence="4" id="KW-1185">Reference proteome</keyword>
<gene>
    <name evidence="3" type="ORF">QBC37DRAFT_329629</name>
</gene>
<dbReference type="PROSITE" id="PS51257">
    <property type="entry name" value="PROKAR_LIPOPROTEIN"/>
    <property type="match status" value="1"/>
</dbReference>
<keyword evidence="2" id="KW-1133">Transmembrane helix</keyword>
<protein>
    <submittedName>
        <fullName evidence="3">Uncharacterized protein</fullName>
    </submittedName>
</protein>
<reference evidence="3" key="2">
    <citation type="submission" date="2023-05" db="EMBL/GenBank/DDBJ databases">
        <authorList>
            <consortium name="Lawrence Berkeley National Laboratory"/>
            <person name="Steindorff A."/>
            <person name="Hensen N."/>
            <person name="Bonometti L."/>
            <person name="Westerberg I."/>
            <person name="Brannstrom I.O."/>
            <person name="Guillou S."/>
            <person name="Cros-Aarteil S."/>
            <person name="Calhoun S."/>
            <person name="Haridas S."/>
            <person name="Kuo A."/>
            <person name="Mondo S."/>
            <person name="Pangilinan J."/>
            <person name="Riley R."/>
            <person name="Labutti K."/>
            <person name="Andreopoulos B."/>
            <person name="Lipzen A."/>
            <person name="Chen C."/>
            <person name="Yanf M."/>
            <person name="Daum C."/>
            <person name="Ng V."/>
            <person name="Clum A."/>
            <person name="Ohm R."/>
            <person name="Martin F."/>
            <person name="Silar P."/>
            <person name="Natvig D."/>
            <person name="Lalanne C."/>
            <person name="Gautier V."/>
            <person name="Ament-Velasquez S.L."/>
            <person name="Kruys A."/>
            <person name="Hutchinson M.I."/>
            <person name="Powell A.J."/>
            <person name="Barry K."/>
            <person name="Miller A.N."/>
            <person name="Grigoriev I.V."/>
            <person name="Debuchy R."/>
            <person name="Gladieux P."/>
            <person name="Thoren M.H."/>
            <person name="Johannesson H."/>
        </authorList>
    </citation>
    <scope>NUCLEOTIDE SEQUENCE</scope>
    <source>
        <strain evidence="3">PSN293</strain>
    </source>
</reference>
<dbReference type="AlphaFoldDB" id="A0AAN6XYC6"/>
<keyword evidence="2" id="KW-0472">Membrane</keyword>
<feature type="transmembrane region" description="Helical" evidence="2">
    <location>
        <begin position="203"/>
        <end position="222"/>
    </location>
</feature>
<name>A0AAN6XYC6_9PEZI</name>
<evidence type="ECO:0000256" key="2">
    <source>
        <dbReference type="SAM" id="Phobius"/>
    </source>
</evidence>
<feature type="transmembrane region" description="Helical" evidence="2">
    <location>
        <begin position="128"/>
        <end position="150"/>
    </location>
</feature>
<evidence type="ECO:0000256" key="1">
    <source>
        <dbReference type="SAM" id="MobiDB-lite"/>
    </source>
</evidence>
<reference evidence="3" key="1">
    <citation type="journal article" date="2023" name="Mol. Phylogenet. Evol.">
        <title>Genome-scale phylogeny and comparative genomics of the fungal order Sordariales.</title>
        <authorList>
            <person name="Hensen N."/>
            <person name="Bonometti L."/>
            <person name="Westerberg I."/>
            <person name="Brannstrom I.O."/>
            <person name="Guillou S."/>
            <person name="Cros-Aarteil S."/>
            <person name="Calhoun S."/>
            <person name="Haridas S."/>
            <person name="Kuo A."/>
            <person name="Mondo S."/>
            <person name="Pangilinan J."/>
            <person name="Riley R."/>
            <person name="LaButti K."/>
            <person name="Andreopoulos B."/>
            <person name="Lipzen A."/>
            <person name="Chen C."/>
            <person name="Yan M."/>
            <person name="Daum C."/>
            <person name="Ng V."/>
            <person name="Clum A."/>
            <person name="Steindorff A."/>
            <person name="Ohm R.A."/>
            <person name="Martin F."/>
            <person name="Silar P."/>
            <person name="Natvig D.O."/>
            <person name="Lalanne C."/>
            <person name="Gautier V."/>
            <person name="Ament-Velasquez S.L."/>
            <person name="Kruys A."/>
            <person name="Hutchinson M.I."/>
            <person name="Powell A.J."/>
            <person name="Barry K."/>
            <person name="Miller A.N."/>
            <person name="Grigoriev I.V."/>
            <person name="Debuchy R."/>
            <person name="Gladieux P."/>
            <person name="Hiltunen Thoren M."/>
            <person name="Johannesson H."/>
        </authorList>
    </citation>
    <scope>NUCLEOTIDE SEQUENCE</scope>
    <source>
        <strain evidence="3">PSN293</strain>
    </source>
</reference>
<proteinExistence type="predicted"/>
<evidence type="ECO:0000313" key="3">
    <source>
        <dbReference type="EMBL" id="KAK4205902.1"/>
    </source>
</evidence>
<feature type="transmembrane region" description="Helical" evidence="2">
    <location>
        <begin position="12"/>
        <end position="30"/>
    </location>
</feature>
<feature type="transmembrane region" description="Helical" evidence="2">
    <location>
        <begin position="162"/>
        <end position="182"/>
    </location>
</feature>
<evidence type="ECO:0000313" key="4">
    <source>
        <dbReference type="Proteomes" id="UP001301769"/>
    </source>
</evidence>